<dbReference type="Gene3D" id="3.40.50.280">
    <property type="entry name" value="Cobalamin-binding domain"/>
    <property type="match status" value="1"/>
</dbReference>
<dbReference type="SFLD" id="SFLDG01082">
    <property type="entry name" value="B12-binding_domain_containing"/>
    <property type="match status" value="1"/>
</dbReference>
<dbReference type="Gene3D" id="3.80.30.20">
    <property type="entry name" value="tm_1862 like domain"/>
    <property type="match status" value="1"/>
</dbReference>
<keyword evidence="3" id="KW-1185">Reference proteome</keyword>
<dbReference type="SFLD" id="SFLDS00029">
    <property type="entry name" value="Radical_SAM"/>
    <property type="match status" value="1"/>
</dbReference>
<gene>
    <name evidence="2" type="ORF">K040078D81_24300</name>
</gene>
<dbReference type="InterPro" id="IPR045784">
    <property type="entry name" value="Radical_SAM_N2"/>
</dbReference>
<dbReference type="InterPro" id="IPR058240">
    <property type="entry name" value="rSAM_sf"/>
</dbReference>
<dbReference type="InterPro" id="IPR023404">
    <property type="entry name" value="rSAM_horseshoe"/>
</dbReference>
<dbReference type="PANTHER" id="PTHR42731">
    <property type="entry name" value="SLL1084 PROTEIN"/>
    <property type="match status" value="1"/>
</dbReference>
<dbReference type="PROSITE" id="PS51918">
    <property type="entry name" value="RADICAL_SAM"/>
    <property type="match status" value="1"/>
</dbReference>
<dbReference type="InterPro" id="IPR023862">
    <property type="entry name" value="CHP03960_rSAM"/>
</dbReference>
<accession>A0ABQ0BA46</accession>
<organism evidence="2 3">
    <name type="scientific">Blautia hominis</name>
    <dbReference type="NCBI Taxonomy" id="2025493"/>
    <lineage>
        <taxon>Bacteria</taxon>
        <taxon>Bacillati</taxon>
        <taxon>Bacillota</taxon>
        <taxon>Clostridia</taxon>
        <taxon>Lachnospirales</taxon>
        <taxon>Lachnospiraceae</taxon>
        <taxon>Blautia</taxon>
    </lineage>
</organism>
<dbReference type="Pfam" id="PF19864">
    <property type="entry name" value="Radical_SAM_N2"/>
    <property type="match status" value="1"/>
</dbReference>
<dbReference type="PANTHER" id="PTHR42731:SF1">
    <property type="entry name" value="RADICAL SAM DOMAIN PROTEIN"/>
    <property type="match status" value="1"/>
</dbReference>
<dbReference type="InterPro" id="IPR007197">
    <property type="entry name" value="rSAM"/>
</dbReference>
<dbReference type="SMART" id="SM00729">
    <property type="entry name" value="Elp3"/>
    <property type="match status" value="1"/>
</dbReference>
<dbReference type="CDD" id="cd01335">
    <property type="entry name" value="Radical_SAM"/>
    <property type="match status" value="1"/>
</dbReference>
<dbReference type="Proteomes" id="UP001600943">
    <property type="component" value="Unassembled WGS sequence"/>
</dbReference>
<feature type="domain" description="Radical SAM core" evidence="1">
    <location>
        <begin position="266"/>
        <end position="507"/>
    </location>
</feature>
<evidence type="ECO:0000313" key="2">
    <source>
        <dbReference type="EMBL" id="GAA6408313.1"/>
    </source>
</evidence>
<reference evidence="2 3" key="1">
    <citation type="submission" date="2024-04" db="EMBL/GenBank/DDBJ databases">
        <title>Defined microbial consortia suppress multidrug-resistant proinflammatory Enterobacteriaceae via ecological control.</title>
        <authorList>
            <person name="Furuichi M."/>
            <person name="Kawaguchi T."/>
            <person name="Pust M."/>
            <person name="Yasuma K."/>
            <person name="Plichta D."/>
            <person name="Hasegawa N."/>
            <person name="Ohya T."/>
            <person name="Bhattarai S."/>
            <person name="Sasajima S."/>
            <person name="Aoto Y."/>
            <person name="Tuganbaev T."/>
            <person name="Yaginuma M."/>
            <person name="Ueda M."/>
            <person name="Okahashi N."/>
            <person name="Amafuji K."/>
            <person name="Kiridooshi Y."/>
            <person name="Sugita K."/>
            <person name="Strazar M."/>
            <person name="Skelly A."/>
            <person name="Suda W."/>
            <person name="Hattori M."/>
            <person name="Nakamoto N."/>
            <person name="Caballero S."/>
            <person name="Norman J."/>
            <person name="Olle B."/>
            <person name="Tanoue T."/>
            <person name="Arita M."/>
            <person name="Bucci V."/>
            <person name="Atarashi K."/>
            <person name="Xavier R."/>
            <person name="Honda K."/>
        </authorList>
    </citation>
    <scope>NUCLEOTIDE SEQUENCE [LARGE SCALE GENOMIC DNA]</scope>
    <source>
        <strain evidence="3">k04-0078-D8-1</strain>
    </source>
</reference>
<dbReference type="Pfam" id="PF04055">
    <property type="entry name" value="Radical_SAM"/>
    <property type="match status" value="1"/>
</dbReference>
<evidence type="ECO:0000313" key="3">
    <source>
        <dbReference type="Proteomes" id="UP001600943"/>
    </source>
</evidence>
<evidence type="ECO:0000259" key="1">
    <source>
        <dbReference type="PROSITE" id="PS51918"/>
    </source>
</evidence>
<name>A0ABQ0BA46_9FIRM</name>
<dbReference type="NCBIfam" id="TIGR03960">
    <property type="entry name" value="rSAM_fuse_unch"/>
    <property type="match status" value="1"/>
</dbReference>
<dbReference type="EMBL" id="BAABYW010000001">
    <property type="protein sequence ID" value="GAA6408313.1"/>
    <property type="molecule type" value="Genomic_DNA"/>
</dbReference>
<sequence length="630" mass="72328">MWISNKNERENMRKLALSDEILLKIEKPARYIGNEVNSVNKDISKVDVRFAMCFPDVYEIGMSHLGIQILYDMFNKREDVWCERVYSPWPDLDAVMRKEQIPLFALESQDPIKDFDFLGITIQYEMCYTNILQILDLSQMPLRAKDRGEEYPIVIGGGPCTYNPEPLAEFFDVFYIGEGETVFDEFLDAYKEYKKAGKSKKEFLERAAEIPGIYVPAFYDASYHEDGTLASFAPNNAHAKKEIEKQVVMNLSDVCYPEKPIVPFIKATQDRVTLEIQRGCIRGCRFCQAGMIYRPIRERDAEFLKKTARSMLENTGHEEISLSSLSSSDYSKLPELIDYLIEECSARNVNISLPSLRIDAFSLDVMSKVQDIKKSSLTFAPEAGTQRMRDVINKGLTEEVILNGAAEAFAGGWTRVKLYFMLGLPTETEEDMKGIAHLAEEVAKKYYEIPKEQRRGRCQIVASTSFFVPKPFTPFQWAPMCRKEEYLAKAKVVKDEIRAQLNQKSIKYNYHEADVTVLEGILARGDRRICDVLEKAYKNGAIFDAWSEYFRYDIWMKAFEELGIDPEFYTLRERPSDELFPWDFIHAGVSKKFLRKEWERAKEGVVTPNCRVKCSGCGAASYKGGVCIEG</sequence>
<dbReference type="InterPro" id="IPR006638">
    <property type="entry name" value="Elp3/MiaA/NifB-like_rSAM"/>
</dbReference>
<comment type="caution">
    <text evidence="2">The sequence shown here is derived from an EMBL/GenBank/DDBJ whole genome shotgun (WGS) entry which is preliminary data.</text>
</comment>
<dbReference type="SUPFAM" id="SSF102114">
    <property type="entry name" value="Radical SAM enzymes"/>
    <property type="match status" value="1"/>
</dbReference>
<proteinExistence type="predicted"/>
<protein>
    <submittedName>
        <fullName evidence="2">TIGR03960 family B12-binding radical SAM protein</fullName>
    </submittedName>
</protein>